<protein>
    <submittedName>
        <fullName evidence="2">Uncharacterized protein</fullName>
    </submittedName>
</protein>
<dbReference type="RefSeq" id="WP_012421880.1">
    <property type="nucleotide sequence ID" value="NC_010673.1"/>
</dbReference>
<dbReference type="EMBL" id="CP000048">
    <property type="protein sequence ID" value="AAX16623.1"/>
    <property type="molecule type" value="Genomic_DNA"/>
</dbReference>
<accession>A0AA34R4G6</accession>
<organism evidence="2 3">
    <name type="scientific">Borrelia hermsii (strain HS1 / DAH)</name>
    <dbReference type="NCBI Taxonomy" id="314723"/>
    <lineage>
        <taxon>Bacteria</taxon>
        <taxon>Pseudomonadati</taxon>
        <taxon>Spirochaetota</taxon>
        <taxon>Spirochaetia</taxon>
        <taxon>Spirochaetales</taxon>
        <taxon>Borreliaceae</taxon>
        <taxon>Borrelia</taxon>
    </lineage>
</organism>
<reference evidence="3" key="1">
    <citation type="submission" date="2004-12" db="EMBL/GenBank/DDBJ databases">
        <title>The genome sequence of Borrelia hermsii and Borrelia turicatae: comparative analysis of two agents of endemic N. America relapsing fever.</title>
        <authorList>
            <person name="Porcella S.F."/>
            <person name="Raffel S.J."/>
            <person name="Schrumpf M.E."/>
            <person name="Montgomery B."/>
            <person name="Smith T."/>
            <person name="Schwan T.G."/>
        </authorList>
    </citation>
    <scope>NUCLEOTIDE SEQUENCE [LARGE SCALE GENOMIC DNA]</scope>
    <source>
        <strain evidence="3">HS1 / DAH</strain>
    </source>
</reference>
<dbReference type="Proteomes" id="UP000008834">
    <property type="component" value="Chromosome"/>
</dbReference>
<feature type="region of interest" description="Disordered" evidence="1">
    <location>
        <begin position="55"/>
        <end position="94"/>
    </location>
</feature>
<dbReference type="KEGG" id="bhr:BH0102"/>
<evidence type="ECO:0000313" key="2">
    <source>
        <dbReference type="EMBL" id="AAX16623.1"/>
    </source>
</evidence>
<feature type="compositionally biased region" description="Basic and acidic residues" evidence="1">
    <location>
        <begin position="85"/>
        <end position="94"/>
    </location>
</feature>
<evidence type="ECO:0000256" key="1">
    <source>
        <dbReference type="SAM" id="MobiDB-lite"/>
    </source>
</evidence>
<evidence type="ECO:0000313" key="3">
    <source>
        <dbReference type="Proteomes" id="UP000008834"/>
    </source>
</evidence>
<dbReference type="AlphaFoldDB" id="A0AA34R4G6"/>
<gene>
    <name evidence="2" type="ordered locus">BH0102</name>
</gene>
<proteinExistence type="predicted"/>
<sequence length="190" mass="22627">MQRKILCKILLMSSTLMLFSNEKPENNLKIFSNIEEEITSKKPNYKYSKAKPKLNKSNKINYPHTKKNYHHNTTREKNRNLQIDKPNKRQDVRRPTNNIVKIRQSNKIYYPKDKINIQTSNSEKNVWYNIKVYPTHTKDRFKKIKALNKINTQIKKDFALIGPIPKDNLGEITKALHIRGYNELEYIKIE</sequence>
<name>A0AA34R4G6_BORHD</name>
<dbReference type="GeneID" id="71842913"/>